<keyword evidence="3" id="KW-1185">Reference proteome</keyword>
<dbReference type="Proteomes" id="UP000317722">
    <property type="component" value="Unassembled WGS sequence"/>
</dbReference>
<sequence>MTTCQFDDTKIRNAIQTSGMSLNEISFRVLMPAKTLQHIADGKAEPIDIRIDTLARLGDALGLPLRSLFAQPEPVPEPETRGASPQPGHDAATVIGALYDRGSTPTVSRDLAKGLRWDLQRLKAACDDAETRLAPAGLRMVRTHGEVSIVPTHDQTETRAAVTQALAESTGTTIPEDAYRAVYQAMTGQAILPGTTGFRRRLLLGAAAKLGMLDLKPRTPALSQAARDAFVEDPP</sequence>
<reference evidence="2 3" key="1">
    <citation type="journal article" date="2019" name="Environ. Microbiol.">
        <title>Species interactions and distinct microbial communities in high Arctic permafrost affected cryosols are associated with the CH4 and CO2 gas fluxes.</title>
        <authorList>
            <person name="Altshuler I."/>
            <person name="Hamel J."/>
            <person name="Turney S."/>
            <person name="Magnuson E."/>
            <person name="Levesque R."/>
            <person name="Greer C."/>
            <person name="Whyte L.G."/>
        </authorList>
    </citation>
    <scope>NUCLEOTIDE SEQUENCE [LARGE SCALE GENOMIC DNA]</scope>
    <source>
        <strain evidence="2 3">S9.3A</strain>
    </source>
</reference>
<dbReference type="RefSeq" id="WP_140739787.1">
    <property type="nucleotide sequence ID" value="NZ_RCZM01000003.1"/>
</dbReference>
<dbReference type="InterPro" id="IPR001387">
    <property type="entry name" value="Cro/C1-type_HTH"/>
</dbReference>
<comment type="caution">
    <text evidence="2">The sequence shown here is derived from an EMBL/GenBank/DDBJ whole genome shotgun (WGS) entry which is preliminary data.</text>
</comment>
<dbReference type="EMBL" id="RCZM01000003">
    <property type="protein sequence ID" value="TPG17056.1"/>
    <property type="molecule type" value="Genomic_DNA"/>
</dbReference>
<evidence type="ECO:0000313" key="2">
    <source>
        <dbReference type="EMBL" id="TPG17056.1"/>
    </source>
</evidence>
<accession>A0A502CZ06</accession>
<evidence type="ECO:0000256" key="1">
    <source>
        <dbReference type="SAM" id="MobiDB-lite"/>
    </source>
</evidence>
<dbReference type="AlphaFoldDB" id="A0A502CZ06"/>
<protein>
    <submittedName>
        <fullName evidence="2">XRE family transcriptional regulator</fullName>
    </submittedName>
</protein>
<dbReference type="CDD" id="cd00093">
    <property type="entry name" value="HTH_XRE"/>
    <property type="match status" value="1"/>
</dbReference>
<evidence type="ECO:0000313" key="3">
    <source>
        <dbReference type="Proteomes" id="UP000317722"/>
    </source>
</evidence>
<gene>
    <name evidence="2" type="ORF">EAH86_09780</name>
</gene>
<proteinExistence type="predicted"/>
<organism evidence="2 3">
    <name type="scientific">Pedococcus bigeumensis</name>
    <dbReference type="NCBI Taxonomy" id="433644"/>
    <lineage>
        <taxon>Bacteria</taxon>
        <taxon>Bacillati</taxon>
        <taxon>Actinomycetota</taxon>
        <taxon>Actinomycetes</taxon>
        <taxon>Micrococcales</taxon>
        <taxon>Intrasporangiaceae</taxon>
        <taxon>Pedococcus</taxon>
    </lineage>
</organism>
<dbReference type="OrthoDB" id="513181at2"/>
<name>A0A502CZ06_9MICO</name>
<feature type="region of interest" description="Disordered" evidence="1">
    <location>
        <begin position="70"/>
        <end position="90"/>
    </location>
</feature>